<gene>
    <name evidence="4" type="ORF">ACFSUT_23120</name>
</gene>
<dbReference type="SUPFAM" id="SSF143990">
    <property type="entry name" value="YbiA-like"/>
    <property type="match status" value="1"/>
</dbReference>
<comment type="catalytic activity">
    <reaction evidence="1">
        <text>5-amino-6-(5-phospho-D-ribosylamino)uracil + H2O = 5,6-diaminouracil + D-ribose 5-phosphate</text>
        <dbReference type="Rhea" id="RHEA:55020"/>
        <dbReference type="ChEBI" id="CHEBI:15377"/>
        <dbReference type="ChEBI" id="CHEBI:46252"/>
        <dbReference type="ChEBI" id="CHEBI:58453"/>
        <dbReference type="ChEBI" id="CHEBI:78346"/>
    </reaction>
</comment>
<organism evidence="4 5">
    <name type="scientific">Amycolatopsis albidoflavus</name>
    <dbReference type="NCBI Taxonomy" id="102226"/>
    <lineage>
        <taxon>Bacteria</taxon>
        <taxon>Bacillati</taxon>
        <taxon>Actinomycetota</taxon>
        <taxon>Actinomycetes</taxon>
        <taxon>Pseudonocardiales</taxon>
        <taxon>Pseudonocardiaceae</taxon>
        <taxon>Amycolatopsis</taxon>
    </lineage>
</organism>
<evidence type="ECO:0000256" key="2">
    <source>
        <dbReference type="ARBA" id="ARBA00000751"/>
    </source>
</evidence>
<dbReference type="Pfam" id="PF08719">
    <property type="entry name" value="NADAR"/>
    <property type="match status" value="1"/>
</dbReference>
<evidence type="ECO:0000256" key="1">
    <source>
        <dbReference type="ARBA" id="ARBA00000022"/>
    </source>
</evidence>
<dbReference type="RefSeq" id="WP_344271081.1">
    <property type="nucleotide sequence ID" value="NZ_BAAAHV010000009.1"/>
</dbReference>
<dbReference type="Proteomes" id="UP001597542">
    <property type="component" value="Unassembled WGS sequence"/>
</dbReference>
<evidence type="ECO:0000313" key="4">
    <source>
        <dbReference type="EMBL" id="MFD2483193.1"/>
    </source>
</evidence>
<comment type="caution">
    <text evidence="4">The sequence shown here is derived from an EMBL/GenBank/DDBJ whole genome shotgun (WGS) entry which is preliminary data.</text>
</comment>
<dbReference type="EMBL" id="JBHUKQ010000013">
    <property type="protein sequence ID" value="MFD2483193.1"/>
    <property type="molecule type" value="Genomic_DNA"/>
</dbReference>
<evidence type="ECO:0000259" key="3">
    <source>
        <dbReference type="Pfam" id="PF08719"/>
    </source>
</evidence>
<accession>A0ABW5I299</accession>
<dbReference type="InterPro" id="IPR037238">
    <property type="entry name" value="YbiA-like_sf"/>
</dbReference>
<proteinExistence type="predicted"/>
<dbReference type="CDD" id="cd15457">
    <property type="entry name" value="NADAR"/>
    <property type="match status" value="1"/>
</dbReference>
<evidence type="ECO:0000313" key="5">
    <source>
        <dbReference type="Proteomes" id="UP001597542"/>
    </source>
</evidence>
<name>A0ABW5I299_9PSEU</name>
<reference evidence="5" key="1">
    <citation type="journal article" date="2019" name="Int. J. Syst. Evol. Microbiol.">
        <title>The Global Catalogue of Microorganisms (GCM) 10K type strain sequencing project: providing services to taxonomists for standard genome sequencing and annotation.</title>
        <authorList>
            <consortium name="The Broad Institute Genomics Platform"/>
            <consortium name="The Broad Institute Genome Sequencing Center for Infectious Disease"/>
            <person name="Wu L."/>
            <person name="Ma J."/>
        </authorList>
    </citation>
    <scope>NUCLEOTIDE SEQUENCE [LARGE SCALE GENOMIC DNA]</scope>
    <source>
        <strain evidence="5">CGMCC 4.7638</strain>
    </source>
</reference>
<dbReference type="NCBIfam" id="TIGR02464">
    <property type="entry name" value="ribofla_fusion"/>
    <property type="match status" value="1"/>
</dbReference>
<feature type="domain" description="NADAR" evidence="3">
    <location>
        <begin position="25"/>
        <end position="183"/>
    </location>
</feature>
<sequence>MEKSPRDVTELVDRMRDGQRVKFLFFWGHQPERDGSAGRGCLSQWWPAPFTEDGRMFATAEHYMMWRKALLFGDETKAERILEARHPRQAKELGRGVVGFDQKQWEACRGEIVLAGSVAKFGQNPELLRFLLGTGKRVLVEASPLDQVWGIGLAADDPDAENPARWRGLNLLGFALAQARTILAEPA</sequence>
<dbReference type="InterPro" id="IPR012816">
    <property type="entry name" value="NADAR"/>
</dbReference>
<protein>
    <submittedName>
        <fullName evidence="4">NADAR family protein</fullName>
    </submittedName>
</protein>
<comment type="catalytic activity">
    <reaction evidence="2">
        <text>2,5-diamino-6-hydroxy-4-(5-phosphoribosylamino)-pyrimidine + H2O = 2,5,6-triamino-4-hydroxypyrimidine + D-ribose 5-phosphate</text>
        <dbReference type="Rhea" id="RHEA:23436"/>
        <dbReference type="ChEBI" id="CHEBI:15377"/>
        <dbReference type="ChEBI" id="CHEBI:58614"/>
        <dbReference type="ChEBI" id="CHEBI:78346"/>
        <dbReference type="ChEBI" id="CHEBI:137796"/>
    </reaction>
</comment>
<keyword evidence="5" id="KW-1185">Reference proteome</keyword>
<dbReference type="Gene3D" id="1.10.357.40">
    <property type="entry name" value="YbiA-like"/>
    <property type="match status" value="1"/>
</dbReference>